<proteinExistence type="predicted"/>
<accession>A0A858MXE2</accession>
<protein>
    <recommendedName>
        <fullName evidence="3">Transposase</fullName>
    </recommendedName>
</protein>
<evidence type="ECO:0008006" key="3">
    <source>
        <dbReference type="Google" id="ProtNLM"/>
    </source>
</evidence>
<dbReference type="EMBL" id="MT234338">
    <property type="protein sequence ID" value="QIW87215.1"/>
    <property type="molecule type" value="Genomic_DNA"/>
</dbReference>
<name>A0A858MXE2_9CAUD</name>
<keyword evidence="2" id="KW-1185">Reference proteome</keyword>
<organism evidence="1 2">
    <name type="scientific">Agrobacterium phage OLIVR1</name>
    <dbReference type="NCBI Taxonomy" id="2723769"/>
    <lineage>
        <taxon>Viruses</taxon>
        <taxon>Duplodnaviria</taxon>
        <taxon>Heunggongvirae</taxon>
        <taxon>Uroviricota</taxon>
        <taxon>Caudoviricetes</taxon>
        <taxon>Schitoviridae</taxon>
        <taxon>Oliverunavirus</taxon>
        <taxon>Oliverunavirus OLIVR1</taxon>
    </lineage>
</organism>
<gene>
    <name evidence="1" type="ORF">Ab1vBOLIVR1_gp20</name>
</gene>
<dbReference type="Proteomes" id="UP000671973">
    <property type="component" value="Segment"/>
</dbReference>
<evidence type="ECO:0000313" key="2">
    <source>
        <dbReference type="Proteomes" id="UP000671973"/>
    </source>
</evidence>
<sequence>MGFKRIAGMYPHKHTKRRFYRWAGKNLGAIVVKHERIIRDYKGNLWTIRTFVDGKILMISRVWT</sequence>
<reference evidence="1 2" key="1">
    <citation type="submission" date="2020-03" db="EMBL/GenBank/DDBJ databases">
        <authorList>
            <person name="Holtappels D."/>
            <person name="Bomans J.P.J."/>
            <person name="Lavigne R."/>
            <person name="Wagemans J."/>
        </authorList>
    </citation>
    <scope>NUCLEOTIDE SEQUENCE [LARGE SCALE GENOMIC DNA]</scope>
    <source>
        <strain evidence="1 2">OLIVR1</strain>
    </source>
</reference>
<evidence type="ECO:0000313" key="1">
    <source>
        <dbReference type="EMBL" id="QIW87215.1"/>
    </source>
</evidence>